<dbReference type="EMBL" id="SLTX01000001">
    <property type="protein sequence ID" value="TDB09083.1"/>
    <property type="molecule type" value="Genomic_DNA"/>
</dbReference>
<dbReference type="AlphaFoldDB" id="A0A0K2HEJ9"/>
<gene>
    <name evidence="2" type="ORF">E1J06_17795</name>
    <name evidence="1" type="ORF">F2Y61_14975</name>
    <name evidence="3" type="ORF">QNN11_21310</name>
</gene>
<dbReference type="EMBL" id="CP126056">
    <property type="protein sequence ID" value="WHX09733.1"/>
    <property type="molecule type" value="Genomic_DNA"/>
</dbReference>
<dbReference type="EMBL" id="VVZB01000008">
    <property type="protein sequence ID" value="KAA5381524.1"/>
    <property type="molecule type" value="Genomic_DNA"/>
</dbReference>
<organism evidence="1 5">
    <name type="scientific">Phocaeicola dorei</name>
    <dbReference type="NCBI Taxonomy" id="357276"/>
    <lineage>
        <taxon>Bacteria</taxon>
        <taxon>Pseudomonadati</taxon>
        <taxon>Bacteroidota</taxon>
        <taxon>Bacteroidia</taxon>
        <taxon>Bacteroidales</taxon>
        <taxon>Bacteroidaceae</taxon>
        <taxon>Phocaeicola</taxon>
    </lineage>
</organism>
<reference evidence="1 5" key="1">
    <citation type="journal article" date="2019" name="Nat. Med.">
        <title>A library of human gut bacterial isolates paired with longitudinal multiomics data enables mechanistic microbiome research.</title>
        <authorList>
            <person name="Poyet M."/>
            <person name="Groussin M."/>
            <person name="Gibbons S.M."/>
            <person name="Avila-Pacheco J."/>
            <person name="Jiang X."/>
            <person name="Kearney S.M."/>
            <person name="Perrotta A.R."/>
            <person name="Berdy B."/>
            <person name="Zhao S."/>
            <person name="Lieberman T.D."/>
            <person name="Swanson P.K."/>
            <person name="Smith M."/>
            <person name="Roesemann S."/>
            <person name="Alexander J.E."/>
            <person name="Rich S.A."/>
            <person name="Livny J."/>
            <person name="Vlamakis H."/>
            <person name="Clish C."/>
            <person name="Bullock K."/>
            <person name="Deik A."/>
            <person name="Scott J."/>
            <person name="Pierce K.A."/>
            <person name="Xavier R.J."/>
            <person name="Alm E.J."/>
        </authorList>
    </citation>
    <scope>NUCLEOTIDE SEQUENCE [LARGE SCALE GENOMIC DNA]</scope>
    <source>
        <strain evidence="1 5">BIOML-A5</strain>
    </source>
</reference>
<evidence type="ECO:0000313" key="1">
    <source>
        <dbReference type="EMBL" id="KAA5381524.1"/>
    </source>
</evidence>
<evidence type="ECO:0000313" key="5">
    <source>
        <dbReference type="Proteomes" id="UP000347681"/>
    </source>
</evidence>
<sequence>MATDGVKIIDGDLAHDTYEYIMELYDNGASAEIIKKEIPFIKEDYGDETDFYHEIFVTAYALAFWEIGELTDEILNEVKRVIELKAGVNLWTKDVDEKEGKKRQKVLDRFLEKISAPNKKVRNRKKYRVVKNLYFESNDVLSFKLSDNNYCAIICAQITQEKSQTTYDFALTTYKGKQKPTIETLKDEFIVGHLMGGPSRKEILKQQPKINILWDYHTHNAILLTETQRQRTYSNDSIEIFEGKKEFFFGFPFKLVTHKDMTLMKDKFEVIGKLKIKENFNRSGGYDYLSNLERFEDILNDIDRHMEIFRNVKFPIKLLCEIN</sequence>
<protein>
    <submittedName>
        <fullName evidence="1">Uncharacterized protein</fullName>
    </submittedName>
</protein>
<proteinExistence type="predicted"/>
<reference evidence="3" key="3">
    <citation type="journal article" date="2023" name="Nat. Commun.">
        <title>Identification of a novel Human Milk Oligosaccharides utilization cluster in the infant gut commensal Bacteroides dorei.</title>
        <authorList>
            <person name="Kijner S."/>
            <person name="Ennis D."/>
            <person name="Shmorak S."/>
            <person name="Florentin A."/>
            <person name="Yassour M."/>
        </authorList>
    </citation>
    <scope>NUCLEOTIDE SEQUENCE</scope>
    <source>
        <strain evidence="3">2</strain>
    </source>
</reference>
<accession>A0A0K2HEJ9</accession>
<dbReference type="Proteomes" id="UP000347681">
    <property type="component" value="Unassembled WGS sequence"/>
</dbReference>
<evidence type="ECO:0000313" key="4">
    <source>
        <dbReference type="Proteomes" id="UP000294834"/>
    </source>
</evidence>
<dbReference type="RefSeq" id="WP_008655277.1">
    <property type="nucleotide sequence ID" value="NZ_CAXSLT010000004.1"/>
</dbReference>
<evidence type="ECO:0000313" key="2">
    <source>
        <dbReference type="EMBL" id="TDB09083.1"/>
    </source>
</evidence>
<dbReference type="KEGG" id="bdh:GV66_01935"/>
<dbReference type="Proteomes" id="UP001177934">
    <property type="component" value="Chromosome"/>
</dbReference>
<name>A0A0K2HEJ9_9BACT</name>
<evidence type="ECO:0000313" key="3">
    <source>
        <dbReference type="EMBL" id="WHX09733.1"/>
    </source>
</evidence>
<reference evidence="2 4" key="2">
    <citation type="journal article" date="2019" name="Nat. Microbiol.">
        <title>Genomic variation and strain-specific functional adaptation in the human gut microbiome during early life.</title>
        <authorList>
            <person name="Vatanen T."/>
            <person name="Plichta D.R."/>
            <person name="Somani J."/>
            <person name="Munch P.C."/>
            <person name="Arthur T.D."/>
            <person name="Hall A.B."/>
            <person name="Rudolf S."/>
            <person name="Oakeley E.J."/>
            <person name="Ke X."/>
            <person name="Young R.A."/>
            <person name="Haiser H.J."/>
            <person name="Kolde R."/>
            <person name="Yassour M."/>
            <person name="Luopajarvi K."/>
            <person name="Siljander H."/>
            <person name="Virtanen S.M."/>
            <person name="Ilonen J."/>
            <person name="Uibo R."/>
            <person name="Tillmann V."/>
            <person name="Mokurov S."/>
            <person name="Dorshakova N."/>
            <person name="Porter J.A."/>
            <person name="McHardy A.C."/>
            <person name="Lahdesmaki H."/>
            <person name="Vlamakis H."/>
            <person name="Huttenhower C."/>
            <person name="Knip M."/>
            <person name="Xavier R.J."/>
        </authorList>
    </citation>
    <scope>NUCLEOTIDE SEQUENCE [LARGE SCALE GENOMIC DNA]</scope>
    <source>
        <strain evidence="2 4">RJX1052</strain>
    </source>
</reference>
<dbReference type="Proteomes" id="UP000294834">
    <property type="component" value="Unassembled WGS sequence"/>
</dbReference>